<keyword evidence="1 6" id="KW-1277">Toxin-antitoxin system</keyword>
<dbReference type="PANTHER" id="PTHR42740">
    <property type="entry name" value="RIBONUCLEASE VAPC3"/>
    <property type="match status" value="1"/>
</dbReference>
<dbReference type="STRING" id="401053.AciPR4_0248"/>
<sequence>MIVVDTSVWIDLLRGTENSESLWLREALGHRPIALTDLTLCEVLQGISQKRSFDNALKRLSTLKVYECCGPRMAIAAAANFQTLRRRGLTVRKTIDCLIATFCIEQKHTLLHRDRDFDAFEQHLDLKVLHP</sequence>
<organism evidence="8 9">
    <name type="scientific">Terriglobus saanensis (strain ATCC BAA-1853 / DSM 23119 / SP1PR4)</name>
    <dbReference type="NCBI Taxonomy" id="401053"/>
    <lineage>
        <taxon>Bacteria</taxon>
        <taxon>Pseudomonadati</taxon>
        <taxon>Acidobacteriota</taxon>
        <taxon>Terriglobia</taxon>
        <taxon>Terriglobales</taxon>
        <taxon>Acidobacteriaceae</taxon>
        <taxon>Terriglobus</taxon>
    </lineage>
</organism>
<keyword evidence="6" id="KW-0800">Toxin</keyword>
<evidence type="ECO:0000256" key="2">
    <source>
        <dbReference type="ARBA" id="ARBA00022722"/>
    </source>
</evidence>
<dbReference type="GO" id="GO:0000287">
    <property type="term" value="F:magnesium ion binding"/>
    <property type="evidence" value="ECO:0007669"/>
    <property type="project" value="UniProtKB-UniRule"/>
</dbReference>
<dbReference type="RefSeq" id="WP_013566819.1">
    <property type="nucleotide sequence ID" value="NC_014963.1"/>
</dbReference>
<dbReference type="InterPro" id="IPR022907">
    <property type="entry name" value="VapC_family"/>
</dbReference>
<reference evidence="8 9" key="1">
    <citation type="journal article" date="2012" name="Stand. Genomic Sci.">
        <title>Complete genome sequence of Terriglobus saanensis type strain SP1PR4(T), an Acidobacteria from tundra soil.</title>
        <authorList>
            <person name="Rawat S.R."/>
            <person name="Mannisto M.K."/>
            <person name="Starovoytov V."/>
            <person name="Goodwin L."/>
            <person name="Nolan M."/>
            <person name="Hauser L."/>
            <person name="Land M."/>
            <person name="Davenport K.W."/>
            <person name="Woyke T."/>
            <person name="Haggblom M.M."/>
        </authorList>
    </citation>
    <scope>NUCLEOTIDE SEQUENCE</scope>
    <source>
        <strain evidence="9">ATCC BAA-1853 / DSM 23119 / SP1PR4</strain>
    </source>
</reference>
<feature type="domain" description="PIN" evidence="7">
    <location>
        <begin position="2"/>
        <end position="119"/>
    </location>
</feature>
<evidence type="ECO:0000256" key="1">
    <source>
        <dbReference type="ARBA" id="ARBA00022649"/>
    </source>
</evidence>
<dbReference type="InterPro" id="IPR051749">
    <property type="entry name" value="PINc/VapC_TA_RNase"/>
</dbReference>
<dbReference type="SUPFAM" id="SSF88723">
    <property type="entry name" value="PIN domain-like"/>
    <property type="match status" value="1"/>
</dbReference>
<keyword evidence="4 6" id="KW-0378">Hydrolase</keyword>
<dbReference type="Proteomes" id="UP000006844">
    <property type="component" value="Chromosome"/>
</dbReference>
<evidence type="ECO:0000256" key="3">
    <source>
        <dbReference type="ARBA" id="ARBA00022723"/>
    </source>
</evidence>
<dbReference type="GO" id="GO:0004540">
    <property type="term" value="F:RNA nuclease activity"/>
    <property type="evidence" value="ECO:0007669"/>
    <property type="project" value="InterPro"/>
</dbReference>
<dbReference type="HAMAP" id="MF_00265">
    <property type="entry name" value="VapC_Nob1"/>
    <property type="match status" value="1"/>
</dbReference>
<dbReference type="OrthoDB" id="9811788at2"/>
<protein>
    <recommendedName>
        <fullName evidence="6">Ribonuclease VapC</fullName>
        <shortName evidence="6">RNase VapC</shortName>
        <ecNumber evidence="6">3.1.-.-</ecNumber>
    </recommendedName>
    <alternativeName>
        <fullName evidence="6">Toxin VapC</fullName>
    </alternativeName>
</protein>
<feature type="binding site" evidence="6">
    <location>
        <position position="5"/>
    </location>
    <ligand>
        <name>Mg(2+)</name>
        <dbReference type="ChEBI" id="CHEBI:18420"/>
    </ligand>
</feature>
<gene>
    <name evidence="6" type="primary">vapC</name>
    <name evidence="8" type="ordered locus">AciPR4_0248</name>
</gene>
<dbReference type="CDD" id="cd18760">
    <property type="entry name" value="PIN_MtVapC3-like"/>
    <property type="match status" value="1"/>
</dbReference>
<comment type="similarity">
    <text evidence="6">Belongs to the PINc/VapC protein family.</text>
</comment>
<dbReference type="Pfam" id="PF01850">
    <property type="entry name" value="PIN"/>
    <property type="match status" value="1"/>
</dbReference>
<keyword evidence="3 6" id="KW-0479">Metal-binding</keyword>
<keyword evidence="9" id="KW-1185">Reference proteome</keyword>
<evidence type="ECO:0000256" key="6">
    <source>
        <dbReference type="HAMAP-Rule" id="MF_00265"/>
    </source>
</evidence>
<feature type="binding site" evidence="6">
    <location>
        <position position="96"/>
    </location>
    <ligand>
        <name>Mg(2+)</name>
        <dbReference type="ChEBI" id="CHEBI:18420"/>
    </ligand>
</feature>
<accession>E8V0M3</accession>
<dbReference type="HOGENOM" id="CLU_118482_1_0_0"/>
<dbReference type="KEGG" id="tsa:AciPR4_0248"/>
<dbReference type="EC" id="3.1.-.-" evidence="6"/>
<keyword evidence="2 6" id="KW-0540">Nuclease</keyword>
<dbReference type="EMBL" id="CP002467">
    <property type="protein sequence ID" value="ADV81086.1"/>
    <property type="molecule type" value="Genomic_DNA"/>
</dbReference>
<evidence type="ECO:0000256" key="5">
    <source>
        <dbReference type="ARBA" id="ARBA00022842"/>
    </source>
</evidence>
<dbReference type="GO" id="GO:0016787">
    <property type="term" value="F:hydrolase activity"/>
    <property type="evidence" value="ECO:0007669"/>
    <property type="project" value="UniProtKB-KW"/>
</dbReference>
<dbReference type="Gene3D" id="3.40.50.1010">
    <property type="entry name" value="5'-nuclease"/>
    <property type="match status" value="1"/>
</dbReference>
<evidence type="ECO:0000313" key="8">
    <source>
        <dbReference type="EMBL" id="ADV81086.1"/>
    </source>
</evidence>
<comment type="cofactor">
    <cofactor evidence="6">
        <name>Mg(2+)</name>
        <dbReference type="ChEBI" id="CHEBI:18420"/>
    </cofactor>
</comment>
<name>E8V0M3_TERSS</name>
<keyword evidence="5 6" id="KW-0460">Magnesium</keyword>
<dbReference type="InterPro" id="IPR029060">
    <property type="entry name" value="PIN-like_dom_sf"/>
</dbReference>
<comment type="function">
    <text evidence="6">Toxic component of a toxin-antitoxin (TA) system. An RNase.</text>
</comment>
<dbReference type="AlphaFoldDB" id="E8V0M3"/>
<dbReference type="GO" id="GO:0090729">
    <property type="term" value="F:toxin activity"/>
    <property type="evidence" value="ECO:0007669"/>
    <property type="project" value="UniProtKB-KW"/>
</dbReference>
<evidence type="ECO:0000259" key="7">
    <source>
        <dbReference type="Pfam" id="PF01850"/>
    </source>
</evidence>
<dbReference type="InterPro" id="IPR002716">
    <property type="entry name" value="PIN_dom"/>
</dbReference>
<dbReference type="eggNOG" id="COG1487">
    <property type="taxonomic scope" value="Bacteria"/>
</dbReference>
<proteinExistence type="inferred from homology"/>
<dbReference type="PANTHER" id="PTHR42740:SF1">
    <property type="entry name" value="RIBONUCLEASE VAPC3"/>
    <property type="match status" value="1"/>
</dbReference>
<evidence type="ECO:0000256" key="4">
    <source>
        <dbReference type="ARBA" id="ARBA00022801"/>
    </source>
</evidence>
<evidence type="ECO:0000313" key="9">
    <source>
        <dbReference type="Proteomes" id="UP000006844"/>
    </source>
</evidence>